<reference evidence="1" key="2">
    <citation type="journal article" date="2022" name="New Phytol.">
        <title>Evolutionary transition to the ectomycorrhizal habit in the genomes of a hyperdiverse lineage of mushroom-forming fungi.</title>
        <authorList>
            <person name="Looney B."/>
            <person name="Miyauchi S."/>
            <person name="Morin E."/>
            <person name="Drula E."/>
            <person name="Courty P.E."/>
            <person name="Kohler A."/>
            <person name="Kuo A."/>
            <person name="LaButti K."/>
            <person name="Pangilinan J."/>
            <person name="Lipzen A."/>
            <person name="Riley R."/>
            <person name="Andreopoulos W."/>
            <person name="He G."/>
            <person name="Johnson J."/>
            <person name="Nolan M."/>
            <person name="Tritt A."/>
            <person name="Barry K.W."/>
            <person name="Grigoriev I.V."/>
            <person name="Nagy L.G."/>
            <person name="Hibbett D."/>
            <person name="Henrissat B."/>
            <person name="Matheny P.B."/>
            <person name="Labbe J."/>
            <person name="Martin F.M."/>
        </authorList>
    </citation>
    <scope>NUCLEOTIDE SEQUENCE</scope>
    <source>
        <strain evidence="1">EC-137</strain>
    </source>
</reference>
<keyword evidence="2" id="KW-1185">Reference proteome</keyword>
<evidence type="ECO:0000313" key="1">
    <source>
        <dbReference type="EMBL" id="KAI0034446.1"/>
    </source>
</evidence>
<reference evidence="1" key="1">
    <citation type="submission" date="2021-02" db="EMBL/GenBank/DDBJ databases">
        <authorList>
            <consortium name="DOE Joint Genome Institute"/>
            <person name="Ahrendt S."/>
            <person name="Looney B.P."/>
            <person name="Miyauchi S."/>
            <person name="Morin E."/>
            <person name="Drula E."/>
            <person name="Courty P.E."/>
            <person name="Chicoki N."/>
            <person name="Fauchery L."/>
            <person name="Kohler A."/>
            <person name="Kuo A."/>
            <person name="Labutti K."/>
            <person name="Pangilinan J."/>
            <person name="Lipzen A."/>
            <person name="Riley R."/>
            <person name="Andreopoulos W."/>
            <person name="He G."/>
            <person name="Johnson J."/>
            <person name="Barry K.W."/>
            <person name="Grigoriev I.V."/>
            <person name="Nagy L."/>
            <person name="Hibbett D."/>
            <person name="Henrissat B."/>
            <person name="Matheny P.B."/>
            <person name="Labbe J."/>
            <person name="Martin F."/>
        </authorList>
    </citation>
    <scope>NUCLEOTIDE SEQUENCE</scope>
    <source>
        <strain evidence="1">EC-137</strain>
    </source>
</reference>
<protein>
    <submittedName>
        <fullName evidence="1">Kinase-like domain-containing protein</fullName>
    </submittedName>
</protein>
<sequence length="359" mass="41606">MAVGDEILLQKRRDPRIIGQWKVGRKIGQGAIGHVRIARHAKSGQYAAIKILSKSCLQDSEEADSLRITNIEREIVIMRLLNHPNIGLIYDVWETSSNYYIFLEYIDGQELFHYLSDKDKKKLDTEEARRFFRQIIIGLDYCHRHHIVHRDLKLENILVSRQGNVKIVDFGLAAWREANSDGLLRTKCGSNHYMAPEILRGRPYDGTATDVWACGIVLYTMLVGTVPWDDDDANKLVKMILTEHLRIPLGVDRKARDLLTRMIERNPTRRITVPQILVHDFLKPRPDSPPASSDLQDEETMCMLSNTDDIDPALFRNLRTLWTGLPEETTRQNLLSPVPTLEKRVYKLLSQYRERRREE</sequence>
<evidence type="ECO:0000313" key="2">
    <source>
        <dbReference type="Proteomes" id="UP000814128"/>
    </source>
</evidence>
<accession>A0ACB8QSV0</accession>
<feature type="non-terminal residue" evidence="1">
    <location>
        <position position="359"/>
    </location>
</feature>
<name>A0ACB8QSV0_9AGAM</name>
<organism evidence="1 2">
    <name type="scientific">Vararia minispora EC-137</name>
    <dbReference type="NCBI Taxonomy" id="1314806"/>
    <lineage>
        <taxon>Eukaryota</taxon>
        <taxon>Fungi</taxon>
        <taxon>Dikarya</taxon>
        <taxon>Basidiomycota</taxon>
        <taxon>Agaricomycotina</taxon>
        <taxon>Agaricomycetes</taxon>
        <taxon>Russulales</taxon>
        <taxon>Lachnocladiaceae</taxon>
        <taxon>Vararia</taxon>
    </lineage>
</organism>
<dbReference type="Proteomes" id="UP000814128">
    <property type="component" value="Unassembled WGS sequence"/>
</dbReference>
<comment type="caution">
    <text evidence="1">The sequence shown here is derived from an EMBL/GenBank/DDBJ whole genome shotgun (WGS) entry which is preliminary data.</text>
</comment>
<gene>
    <name evidence="1" type="ORF">K488DRAFT_45380</name>
</gene>
<dbReference type="EMBL" id="MU273500">
    <property type="protein sequence ID" value="KAI0034446.1"/>
    <property type="molecule type" value="Genomic_DNA"/>
</dbReference>
<proteinExistence type="predicted"/>